<evidence type="ECO:0000259" key="9">
    <source>
        <dbReference type="Pfam" id="PF01636"/>
    </source>
</evidence>
<evidence type="ECO:0000313" key="11">
    <source>
        <dbReference type="Proteomes" id="UP000003085"/>
    </source>
</evidence>
<dbReference type="InterPro" id="IPR011009">
    <property type="entry name" value="Kinase-like_dom_sf"/>
</dbReference>
<reference evidence="11" key="1">
    <citation type="submission" date="2010-03" db="EMBL/GenBank/DDBJ databases">
        <title>Complete sequence of Mobiluncus curtisii ATCC 43063.</title>
        <authorList>
            <person name="Muzny D."/>
            <person name="Qin X."/>
            <person name="Deng J."/>
            <person name="Jiang H."/>
            <person name="Liu Y."/>
            <person name="Qu J."/>
            <person name="Song X.-Z."/>
            <person name="Zhang L."/>
            <person name="Thornton R."/>
            <person name="Coyle M."/>
            <person name="Francisco L."/>
            <person name="Jackson L."/>
            <person name="Javaid M."/>
            <person name="Korchina V."/>
            <person name="Kovar C."/>
            <person name="Mata R."/>
            <person name="Mathew T."/>
            <person name="Ngo R."/>
            <person name="Nguyen L."/>
            <person name="Nguyen N."/>
            <person name="Okwuonu G."/>
            <person name="Ongeri F."/>
            <person name="Pham C."/>
            <person name="Simmons D."/>
            <person name="Wilczek-Boney K."/>
            <person name="Hale W."/>
            <person name="Jakkamsetti A."/>
            <person name="Pham P."/>
            <person name="Ruth R."/>
            <person name="San Lucas F."/>
            <person name="Warren J."/>
            <person name="Zhang J."/>
            <person name="Zhao Z."/>
            <person name="Zhou C."/>
            <person name="Zhu D."/>
            <person name="Lee S."/>
            <person name="Bess C."/>
            <person name="Blankenburg K."/>
            <person name="Forbes L."/>
            <person name="Fu Q."/>
            <person name="Gubbala S."/>
            <person name="Hirani K."/>
            <person name="Jayaseelan J.C."/>
            <person name="Lara F."/>
            <person name="Munidasa M."/>
            <person name="Palculict T."/>
            <person name="Patil S."/>
            <person name="Pu L.-L."/>
            <person name="Saada N."/>
            <person name="Tang L."/>
            <person name="Weissenberger G."/>
            <person name="Zhu Y."/>
            <person name="Hemphill L."/>
            <person name="Shang Y."/>
            <person name="Youmans B."/>
            <person name="Ayvaz T."/>
            <person name="Ross M."/>
            <person name="Santibanez J."/>
            <person name="Aqrawi P."/>
            <person name="Gross S."/>
            <person name="Joshi V."/>
            <person name="Fowler G."/>
            <person name="Nazareth L."/>
            <person name="Reid J."/>
            <person name="Worley K."/>
            <person name="Petrosino J."/>
            <person name="Highlander S."/>
            <person name="Gibbs R."/>
            <person name="Gibbs R."/>
        </authorList>
    </citation>
    <scope>NUCLEOTIDE SEQUENCE [LARGE SCALE GENOMIC DNA]</scope>
    <source>
        <strain evidence="11">ATCC 19194</strain>
    </source>
</reference>
<dbReference type="PANTHER" id="PTHR21064">
    <property type="entry name" value="AMINOGLYCOSIDE PHOSPHOTRANSFERASE DOMAIN-CONTAINING PROTEIN-RELATED"/>
    <property type="match status" value="1"/>
</dbReference>
<organism evidence="10 11">
    <name type="scientific">Acinetobacter haemolyticus ATCC 19194</name>
    <dbReference type="NCBI Taxonomy" id="707232"/>
    <lineage>
        <taxon>Bacteria</taxon>
        <taxon>Pseudomonadati</taxon>
        <taxon>Pseudomonadota</taxon>
        <taxon>Gammaproteobacteria</taxon>
        <taxon>Moraxellales</taxon>
        <taxon>Moraxellaceae</taxon>
        <taxon>Acinetobacter</taxon>
    </lineage>
</organism>
<accession>D4XUE8</accession>
<gene>
    <name evidence="8" type="primary">thrB</name>
    <name evidence="10" type="ORF">HMP0015_3340</name>
</gene>
<evidence type="ECO:0000313" key="10">
    <source>
        <dbReference type="EMBL" id="EFF81179.1"/>
    </source>
</evidence>
<name>D4XUE8_ACIHA</name>
<comment type="pathway">
    <text evidence="8">Amino-acid biosynthesis; L-threonine biosynthesis; L-threonine from L-aspartate: step 4/5.</text>
</comment>
<feature type="domain" description="Aminoglycoside phosphotransferase" evidence="9">
    <location>
        <begin position="44"/>
        <end position="273"/>
    </location>
</feature>
<dbReference type="HAMAP" id="MF_00301">
    <property type="entry name" value="Homoser_kinase_2"/>
    <property type="match status" value="1"/>
</dbReference>
<comment type="caution">
    <text evidence="10">The sequence shown here is derived from an EMBL/GenBank/DDBJ whole genome shotgun (WGS) entry which is preliminary data.</text>
</comment>
<dbReference type="Proteomes" id="UP000003085">
    <property type="component" value="Unassembled WGS sequence"/>
</dbReference>
<keyword evidence="1 8" id="KW-0028">Amino-acid biosynthesis</keyword>
<evidence type="ECO:0000256" key="7">
    <source>
        <dbReference type="ARBA" id="ARBA00038240"/>
    </source>
</evidence>
<keyword evidence="4 8" id="KW-0547">Nucleotide-binding</keyword>
<evidence type="ECO:0000256" key="2">
    <source>
        <dbReference type="ARBA" id="ARBA00022679"/>
    </source>
</evidence>
<keyword evidence="5 8" id="KW-0418">Kinase</keyword>
<keyword evidence="3 8" id="KW-0791">Threonine biosynthesis</keyword>
<comment type="similarity">
    <text evidence="7 8">Belongs to the pseudomonas-type ThrB family.</text>
</comment>
<dbReference type="HOGENOM" id="CLU_053300_0_0_6"/>
<dbReference type="InterPro" id="IPR050249">
    <property type="entry name" value="Pseudomonas-type_ThrB"/>
</dbReference>
<dbReference type="AlphaFoldDB" id="D4XUE8"/>
<dbReference type="InterPro" id="IPR002575">
    <property type="entry name" value="Aminoglycoside_PTrfase"/>
</dbReference>
<dbReference type="GO" id="GO:0005524">
    <property type="term" value="F:ATP binding"/>
    <property type="evidence" value="ECO:0007669"/>
    <property type="project" value="UniProtKB-KW"/>
</dbReference>
<dbReference type="EC" id="2.7.1.39" evidence="8"/>
<dbReference type="CDD" id="cd05153">
    <property type="entry name" value="HomoserineK_II"/>
    <property type="match status" value="1"/>
</dbReference>
<sequence length="334" mass="37791">MVGKGILSNFTAIFCRFSMSVYTPLSLEEVQAFAEPYGLAVIDLIPIQGGIQNTNYFLVDQTQKQYVLTVFEELDAEGAGELVPVLDCLGEAGVAVAVPLKHHGQAIHSIANKPAQIAPRLMGVHPEDATIEQIQAIAQAQAKMHLALKNFPLVRDFNRNHQYWTDVAEQLKPHMNQADQDLLAQVFQQFADITQQHPDRPIGFIHSDLFRDNTLFEDNQLQGILDFYELNQDEWLFDIAISINDFCTAYPQAHLDQAKADAFLQAYQRIRMLTQDEKACLNVFLAMAACRFWSMRLQVAQKNAEHGRTGGDILQKDPMEMRMMLQDRLQQITA</sequence>
<dbReference type="Gene3D" id="3.30.200.20">
    <property type="entry name" value="Phosphorylase Kinase, domain 1"/>
    <property type="match status" value="1"/>
</dbReference>
<dbReference type="NCBIfam" id="NF003558">
    <property type="entry name" value="PRK05231.1"/>
    <property type="match status" value="1"/>
</dbReference>
<evidence type="ECO:0000256" key="1">
    <source>
        <dbReference type="ARBA" id="ARBA00022605"/>
    </source>
</evidence>
<evidence type="ECO:0000256" key="8">
    <source>
        <dbReference type="HAMAP-Rule" id="MF_00301"/>
    </source>
</evidence>
<dbReference type="SUPFAM" id="SSF56112">
    <property type="entry name" value="Protein kinase-like (PK-like)"/>
    <property type="match status" value="1"/>
</dbReference>
<keyword evidence="6 8" id="KW-0067">ATP-binding</keyword>
<dbReference type="GO" id="GO:0004413">
    <property type="term" value="F:homoserine kinase activity"/>
    <property type="evidence" value="ECO:0007669"/>
    <property type="project" value="UniProtKB-UniRule"/>
</dbReference>
<dbReference type="UniPathway" id="UPA00050">
    <property type="reaction ID" value="UER00064"/>
</dbReference>
<keyword evidence="2 8" id="KW-0808">Transferase</keyword>
<dbReference type="Pfam" id="PF01636">
    <property type="entry name" value="APH"/>
    <property type="match status" value="1"/>
</dbReference>
<protein>
    <recommendedName>
        <fullName evidence="8">Homoserine kinase</fullName>
        <shortName evidence="8">HK</shortName>
        <shortName evidence="8">HSK</shortName>
        <ecNumber evidence="8">2.7.1.39</ecNumber>
    </recommendedName>
</protein>
<dbReference type="Gene3D" id="3.90.1200.10">
    <property type="match status" value="1"/>
</dbReference>
<evidence type="ECO:0000256" key="3">
    <source>
        <dbReference type="ARBA" id="ARBA00022697"/>
    </source>
</evidence>
<dbReference type="EMBL" id="ADMT01000242">
    <property type="protein sequence ID" value="EFF81179.1"/>
    <property type="molecule type" value="Genomic_DNA"/>
</dbReference>
<evidence type="ECO:0000256" key="4">
    <source>
        <dbReference type="ARBA" id="ARBA00022741"/>
    </source>
</evidence>
<dbReference type="GO" id="GO:0009088">
    <property type="term" value="P:threonine biosynthetic process"/>
    <property type="evidence" value="ECO:0007669"/>
    <property type="project" value="UniProtKB-UniRule"/>
</dbReference>
<dbReference type="PANTHER" id="PTHR21064:SF6">
    <property type="entry name" value="AMINOGLYCOSIDE PHOSPHOTRANSFERASE DOMAIN-CONTAINING PROTEIN"/>
    <property type="match status" value="1"/>
</dbReference>
<evidence type="ECO:0000256" key="5">
    <source>
        <dbReference type="ARBA" id="ARBA00022777"/>
    </source>
</evidence>
<evidence type="ECO:0000256" key="6">
    <source>
        <dbReference type="ARBA" id="ARBA00022840"/>
    </source>
</evidence>
<dbReference type="InterPro" id="IPR005280">
    <property type="entry name" value="Homoserine_kinase_II"/>
</dbReference>
<proteinExistence type="inferred from homology"/>
<comment type="catalytic activity">
    <reaction evidence="8">
        <text>L-homoserine + ATP = O-phospho-L-homoserine + ADP + H(+)</text>
        <dbReference type="Rhea" id="RHEA:13985"/>
        <dbReference type="ChEBI" id="CHEBI:15378"/>
        <dbReference type="ChEBI" id="CHEBI:30616"/>
        <dbReference type="ChEBI" id="CHEBI:57476"/>
        <dbReference type="ChEBI" id="CHEBI:57590"/>
        <dbReference type="ChEBI" id="CHEBI:456216"/>
        <dbReference type="EC" id="2.7.1.39"/>
    </reaction>
</comment>